<dbReference type="Pfam" id="PF00512">
    <property type="entry name" value="HisKA"/>
    <property type="match status" value="1"/>
</dbReference>
<dbReference type="RefSeq" id="WP_149266794.1">
    <property type="nucleotide sequence ID" value="NZ_VFJB01000006.1"/>
</dbReference>
<proteinExistence type="predicted"/>
<gene>
    <name evidence="14" type="ORF">FHQ18_08750</name>
</gene>
<dbReference type="CDD" id="cd06225">
    <property type="entry name" value="HAMP"/>
    <property type="match status" value="1"/>
</dbReference>
<evidence type="ECO:0000256" key="11">
    <source>
        <dbReference type="SAM" id="Phobius"/>
    </source>
</evidence>
<keyword evidence="11" id="KW-1133">Transmembrane helix</keyword>
<dbReference type="SUPFAM" id="SSF55874">
    <property type="entry name" value="ATPase domain of HSP90 chaperone/DNA topoisomerase II/histidine kinase"/>
    <property type="match status" value="1"/>
</dbReference>
<feature type="coiled-coil region" evidence="10">
    <location>
        <begin position="81"/>
        <end position="108"/>
    </location>
</feature>
<feature type="transmembrane region" description="Helical" evidence="11">
    <location>
        <begin position="20"/>
        <end position="40"/>
    </location>
</feature>
<dbReference type="SMART" id="SM00304">
    <property type="entry name" value="HAMP"/>
    <property type="match status" value="1"/>
</dbReference>
<sequence length="329" mass="37453">MVILWLLIYFNILNVLKKNLFAILSFSIFLSILVSIIFSSRFLKPIKYIKDALNIYGSGNLDFHIDTKNMSNELTEIAVSIQNMAQSLKGYINELQDKQRKMELLNRLSSIGLLSAGISHELNSPLNSILLLCDLLLKDFNNNGTINIDDIKTIKEEAKKCVEIINNLKLLDPKYTSSDIRDVIDLKDVIEKIVTYLQEDSSKINFKLDLESCKLIGNRTLIQQAILNIVLNSIDAIKDYGEIKINLKRDNDMIILEIEDNGEGIDESILDKIFDPFYTTKSPEKGTGLGLSLVYKIINDHNGKIDIQSKKNVGTKFIIRFRHYENSSD</sequence>
<feature type="domain" description="Histidine kinase" evidence="12">
    <location>
        <begin position="117"/>
        <end position="325"/>
    </location>
</feature>
<dbReference type="InterPro" id="IPR005467">
    <property type="entry name" value="His_kinase_dom"/>
</dbReference>
<dbReference type="InterPro" id="IPR003660">
    <property type="entry name" value="HAMP_dom"/>
</dbReference>
<keyword evidence="11" id="KW-0472">Membrane</keyword>
<evidence type="ECO:0000256" key="4">
    <source>
        <dbReference type="ARBA" id="ARBA00022553"/>
    </source>
</evidence>
<evidence type="ECO:0000256" key="8">
    <source>
        <dbReference type="ARBA" id="ARBA00022840"/>
    </source>
</evidence>
<evidence type="ECO:0000259" key="12">
    <source>
        <dbReference type="PROSITE" id="PS50109"/>
    </source>
</evidence>
<comment type="catalytic activity">
    <reaction evidence="1">
        <text>ATP + protein L-histidine = ADP + protein N-phospho-L-histidine.</text>
        <dbReference type="EC" id="2.7.13.3"/>
    </reaction>
</comment>
<evidence type="ECO:0000256" key="1">
    <source>
        <dbReference type="ARBA" id="ARBA00000085"/>
    </source>
</evidence>
<comment type="caution">
    <text evidence="14">The sequence shown here is derived from an EMBL/GenBank/DDBJ whole genome shotgun (WGS) entry which is preliminary data.</text>
</comment>
<evidence type="ECO:0000313" key="15">
    <source>
        <dbReference type="Proteomes" id="UP000322876"/>
    </source>
</evidence>
<dbReference type="PANTHER" id="PTHR43065:SF46">
    <property type="entry name" value="C4-DICARBOXYLATE TRANSPORT SENSOR PROTEIN DCTB"/>
    <property type="match status" value="1"/>
</dbReference>
<evidence type="ECO:0000256" key="2">
    <source>
        <dbReference type="ARBA" id="ARBA00004370"/>
    </source>
</evidence>
<dbReference type="SMART" id="SM00388">
    <property type="entry name" value="HisKA"/>
    <property type="match status" value="1"/>
</dbReference>
<dbReference type="PROSITE" id="PS00018">
    <property type="entry name" value="EF_HAND_1"/>
    <property type="match status" value="1"/>
</dbReference>
<dbReference type="PROSITE" id="PS50885">
    <property type="entry name" value="HAMP"/>
    <property type="match status" value="1"/>
</dbReference>
<keyword evidence="8" id="KW-0067">ATP-binding</keyword>
<dbReference type="Gene3D" id="3.30.565.10">
    <property type="entry name" value="Histidine kinase-like ATPase, C-terminal domain"/>
    <property type="match status" value="1"/>
</dbReference>
<dbReference type="InterPro" id="IPR003661">
    <property type="entry name" value="HisK_dim/P_dom"/>
</dbReference>
<protein>
    <recommendedName>
        <fullName evidence="3">histidine kinase</fullName>
        <ecNumber evidence="3">2.7.13.3</ecNumber>
    </recommendedName>
</protein>
<dbReference type="GO" id="GO:0000155">
    <property type="term" value="F:phosphorelay sensor kinase activity"/>
    <property type="evidence" value="ECO:0007669"/>
    <property type="project" value="InterPro"/>
</dbReference>
<dbReference type="GO" id="GO:0016020">
    <property type="term" value="C:membrane"/>
    <property type="evidence" value="ECO:0007669"/>
    <property type="project" value="UniProtKB-SubCell"/>
</dbReference>
<dbReference type="PANTHER" id="PTHR43065">
    <property type="entry name" value="SENSOR HISTIDINE KINASE"/>
    <property type="match status" value="1"/>
</dbReference>
<dbReference type="InterPro" id="IPR004358">
    <property type="entry name" value="Sig_transdc_His_kin-like_C"/>
</dbReference>
<dbReference type="CDD" id="cd00082">
    <property type="entry name" value="HisKA"/>
    <property type="match status" value="1"/>
</dbReference>
<dbReference type="Pfam" id="PF02518">
    <property type="entry name" value="HATPase_c"/>
    <property type="match status" value="1"/>
</dbReference>
<reference evidence="14 15" key="1">
    <citation type="submission" date="2019-06" db="EMBL/GenBank/DDBJ databases">
        <title>Genomic insights into carbon and energy metabolism of Deferribacter autotrophicus revealed new metabolic traits in the phylum Deferribacteres.</title>
        <authorList>
            <person name="Slobodkin A.I."/>
            <person name="Slobodkina G.B."/>
            <person name="Allioux M."/>
            <person name="Alain K."/>
            <person name="Jebbar M."/>
            <person name="Shadrin V."/>
            <person name="Kublanov I.V."/>
            <person name="Toshchakov S.V."/>
            <person name="Bonch-Osmolovskaya E.A."/>
        </authorList>
    </citation>
    <scope>NUCLEOTIDE SEQUENCE [LARGE SCALE GENOMIC DNA]</scope>
    <source>
        <strain evidence="14 15">SL50</strain>
    </source>
</reference>
<dbReference type="InterPro" id="IPR018247">
    <property type="entry name" value="EF_Hand_1_Ca_BS"/>
</dbReference>
<evidence type="ECO:0000256" key="3">
    <source>
        <dbReference type="ARBA" id="ARBA00012438"/>
    </source>
</evidence>
<evidence type="ECO:0000256" key="7">
    <source>
        <dbReference type="ARBA" id="ARBA00022777"/>
    </source>
</evidence>
<dbReference type="Gene3D" id="6.10.340.10">
    <property type="match status" value="1"/>
</dbReference>
<dbReference type="InterPro" id="IPR036890">
    <property type="entry name" value="HATPase_C_sf"/>
</dbReference>
<evidence type="ECO:0000256" key="10">
    <source>
        <dbReference type="SAM" id="Coils"/>
    </source>
</evidence>
<dbReference type="GO" id="GO:0005524">
    <property type="term" value="F:ATP binding"/>
    <property type="evidence" value="ECO:0007669"/>
    <property type="project" value="UniProtKB-KW"/>
</dbReference>
<keyword evidence="15" id="KW-1185">Reference proteome</keyword>
<evidence type="ECO:0000256" key="6">
    <source>
        <dbReference type="ARBA" id="ARBA00022741"/>
    </source>
</evidence>
<dbReference type="InterPro" id="IPR036097">
    <property type="entry name" value="HisK_dim/P_sf"/>
</dbReference>
<evidence type="ECO:0000256" key="5">
    <source>
        <dbReference type="ARBA" id="ARBA00022679"/>
    </source>
</evidence>
<evidence type="ECO:0000256" key="9">
    <source>
        <dbReference type="ARBA" id="ARBA00023012"/>
    </source>
</evidence>
<keyword evidence="10" id="KW-0175">Coiled coil</keyword>
<dbReference type="Pfam" id="PF00672">
    <property type="entry name" value="HAMP"/>
    <property type="match status" value="1"/>
</dbReference>
<dbReference type="OrthoDB" id="9781147at2"/>
<dbReference type="SUPFAM" id="SSF47384">
    <property type="entry name" value="Homodimeric domain of signal transducing histidine kinase"/>
    <property type="match status" value="1"/>
</dbReference>
<keyword evidence="11" id="KW-0812">Transmembrane</keyword>
<keyword evidence="9" id="KW-0902">Two-component regulatory system</keyword>
<dbReference type="PROSITE" id="PS50109">
    <property type="entry name" value="HIS_KIN"/>
    <property type="match status" value="1"/>
</dbReference>
<dbReference type="SMART" id="SM00387">
    <property type="entry name" value="HATPase_c"/>
    <property type="match status" value="1"/>
</dbReference>
<keyword evidence="7 14" id="KW-0418">Kinase</keyword>
<keyword evidence="4" id="KW-0597">Phosphoprotein</keyword>
<feature type="domain" description="HAMP" evidence="13">
    <location>
        <begin position="40"/>
        <end position="93"/>
    </location>
</feature>
<dbReference type="Proteomes" id="UP000322876">
    <property type="component" value="Unassembled WGS sequence"/>
</dbReference>
<dbReference type="EC" id="2.7.13.3" evidence="3"/>
<dbReference type="InterPro" id="IPR003594">
    <property type="entry name" value="HATPase_dom"/>
</dbReference>
<dbReference type="SUPFAM" id="SSF158472">
    <property type="entry name" value="HAMP domain-like"/>
    <property type="match status" value="1"/>
</dbReference>
<name>A0A5A8F588_9BACT</name>
<dbReference type="AlphaFoldDB" id="A0A5A8F588"/>
<accession>A0A5A8F588</accession>
<dbReference type="Gene3D" id="1.10.287.130">
    <property type="match status" value="1"/>
</dbReference>
<keyword evidence="5" id="KW-0808">Transferase</keyword>
<dbReference type="EMBL" id="VFJB01000006">
    <property type="protein sequence ID" value="KAA0257822.1"/>
    <property type="molecule type" value="Genomic_DNA"/>
</dbReference>
<keyword evidence="6" id="KW-0547">Nucleotide-binding</keyword>
<dbReference type="PRINTS" id="PR00344">
    <property type="entry name" value="BCTRLSENSOR"/>
</dbReference>
<evidence type="ECO:0000259" key="13">
    <source>
        <dbReference type="PROSITE" id="PS50885"/>
    </source>
</evidence>
<organism evidence="14 15">
    <name type="scientific">Deferribacter autotrophicus</name>
    <dbReference type="NCBI Taxonomy" id="500465"/>
    <lineage>
        <taxon>Bacteria</taxon>
        <taxon>Pseudomonadati</taxon>
        <taxon>Deferribacterota</taxon>
        <taxon>Deferribacteres</taxon>
        <taxon>Deferribacterales</taxon>
        <taxon>Deferribacteraceae</taxon>
        <taxon>Deferribacter</taxon>
    </lineage>
</organism>
<evidence type="ECO:0000313" key="14">
    <source>
        <dbReference type="EMBL" id="KAA0257822.1"/>
    </source>
</evidence>
<comment type="subcellular location">
    <subcellularLocation>
        <location evidence="2">Membrane</location>
    </subcellularLocation>
</comment>